<proteinExistence type="predicted"/>
<feature type="region of interest" description="Disordered" evidence="1">
    <location>
        <begin position="59"/>
        <end position="80"/>
    </location>
</feature>
<dbReference type="AlphaFoldDB" id="A0A8T0VEZ1"/>
<feature type="compositionally biased region" description="Basic and acidic residues" evidence="1">
    <location>
        <begin position="223"/>
        <end position="235"/>
    </location>
</feature>
<sequence>MEIEQDAAAAVVLLRGRDSSGRYDDVIDMFSRLCEKAKRLVQVVTCRQTGNVIVPRAATATRERPPRPPMTSAGTGMPVQLPRTPIADTVGPSTFHHATMSTPPRPFVFRVAPTSYPQPGFVGFNPSMGAPVGAQYDDRHAGSGSSYSASEAYGIRASQHEMDFGHYFSYPQATQDTQDIVEEDVVPANLPQRREVRPTILFSPADYDRPRAPPVSARKPQRGRADRQGRGMGEE</sequence>
<keyword evidence="3" id="KW-1185">Reference proteome</keyword>
<evidence type="ECO:0000313" key="2">
    <source>
        <dbReference type="EMBL" id="KAG2630339.1"/>
    </source>
</evidence>
<reference evidence="2 3" key="1">
    <citation type="submission" date="2020-05" db="EMBL/GenBank/DDBJ databases">
        <title>WGS assembly of Panicum virgatum.</title>
        <authorList>
            <person name="Lovell J.T."/>
            <person name="Jenkins J."/>
            <person name="Shu S."/>
            <person name="Juenger T.E."/>
            <person name="Schmutz J."/>
        </authorList>
    </citation>
    <scope>NUCLEOTIDE SEQUENCE [LARGE SCALE GENOMIC DNA]</scope>
    <source>
        <strain evidence="3">cv. AP13</strain>
    </source>
</reference>
<name>A0A8T0VEZ1_PANVG</name>
<protein>
    <submittedName>
        <fullName evidence="2">Uncharacterized protein</fullName>
    </submittedName>
</protein>
<feature type="region of interest" description="Disordered" evidence="1">
    <location>
        <begin position="191"/>
        <end position="235"/>
    </location>
</feature>
<comment type="caution">
    <text evidence="2">The sequence shown here is derived from an EMBL/GenBank/DDBJ whole genome shotgun (WGS) entry which is preliminary data.</text>
</comment>
<dbReference type="EMBL" id="CM029041">
    <property type="protein sequence ID" value="KAG2630339.1"/>
    <property type="molecule type" value="Genomic_DNA"/>
</dbReference>
<evidence type="ECO:0000256" key="1">
    <source>
        <dbReference type="SAM" id="MobiDB-lite"/>
    </source>
</evidence>
<accession>A0A8T0VEZ1</accession>
<organism evidence="2 3">
    <name type="scientific">Panicum virgatum</name>
    <name type="common">Blackwell switchgrass</name>
    <dbReference type="NCBI Taxonomy" id="38727"/>
    <lineage>
        <taxon>Eukaryota</taxon>
        <taxon>Viridiplantae</taxon>
        <taxon>Streptophyta</taxon>
        <taxon>Embryophyta</taxon>
        <taxon>Tracheophyta</taxon>
        <taxon>Spermatophyta</taxon>
        <taxon>Magnoliopsida</taxon>
        <taxon>Liliopsida</taxon>
        <taxon>Poales</taxon>
        <taxon>Poaceae</taxon>
        <taxon>PACMAD clade</taxon>
        <taxon>Panicoideae</taxon>
        <taxon>Panicodae</taxon>
        <taxon>Paniceae</taxon>
        <taxon>Panicinae</taxon>
        <taxon>Panicum</taxon>
        <taxon>Panicum sect. Hiantes</taxon>
    </lineage>
</organism>
<dbReference type="Proteomes" id="UP000823388">
    <property type="component" value="Chromosome 3K"/>
</dbReference>
<gene>
    <name evidence="2" type="ORF">PVAP13_3KG484004</name>
</gene>
<evidence type="ECO:0000313" key="3">
    <source>
        <dbReference type="Proteomes" id="UP000823388"/>
    </source>
</evidence>